<evidence type="ECO:0000313" key="2">
    <source>
        <dbReference type="Proteomes" id="UP000825009"/>
    </source>
</evidence>
<dbReference type="KEGG" id="gce:KYE46_06180"/>
<dbReference type="AlphaFoldDB" id="A0A8F6TZX8"/>
<protein>
    <submittedName>
        <fullName evidence="1">Uncharacterized protein</fullName>
    </submittedName>
</protein>
<dbReference type="RefSeq" id="WP_219004205.1">
    <property type="nucleotide sequence ID" value="NZ_CP079194.1"/>
</dbReference>
<sequence>MNELGSHNAVWLGDGEWIHFDKFGECHDYDPDEEHDALLPVLEAEDKLSRRFPLAGICVIRQVLRLTKASTEYFEQTGKHLNIYGALGELYGSMVWGVRLHNKPNAQGSDGKLDNDFVEIKTIAPNSTTNKVKVKLSGHFNKLLIVKIQGQMEHGHGDVLRMSSRMIDRRALTRATSGGTVVPWSRACELGVAPPE</sequence>
<dbReference type="EMBL" id="CP079194">
    <property type="protein sequence ID" value="QXT40817.1"/>
    <property type="molecule type" value="Genomic_DNA"/>
</dbReference>
<reference evidence="1 2" key="1">
    <citation type="submission" date="2021-07" db="EMBL/GenBank/DDBJ databases">
        <title>A novel Jannaschia species isolated from marine dinoflagellate Ceratoperidinium margalefii.</title>
        <authorList>
            <person name="Jiang Y."/>
            <person name="Li Z."/>
        </authorList>
    </citation>
    <scope>NUCLEOTIDE SEQUENCE [LARGE SCALE GENOMIC DNA]</scope>
    <source>
        <strain evidence="1 2">J12C1-MA-4</strain>
    </source>
</reference>
<gene>
    <name evidence="1" type="ORF">KYE46_06180</name>
</gene>
<evidence type="ECO:0000313" key="1">
    <source>
        <dbReference type="EMBL" id="QXT40817.1"/>
    </source>
</evidence>
<proteinExistence type="predicted"/>
<keyword evidence="2" id="KW-1185">Reference proteome</keyword>
<name>A0A8F6TZX8_9RHOB</name>
<organism evidence="1 2">
    <name type="scientific">Gymnodinialimonas ceratoperidinii</name>
    <dbReference type="NCBI Taxonomy" id="2856823"/>
    <lineage>
        <taxon>Bacteria</taxon>
        <taxon>Pseudomonadati</taxon>
        <taxon>Pseudomonadota</taxon>
        <taxon>Alphaproteobacteria</taxon>
        <taxon>Rhodobacterales</taxon>
        <taxon>Paracoccaceae</taxon>
        <taxon>Gymnodinialimonas</taxon>
    </lineage>
</organism>
<dbReference type="Proteomes" id="UP000825009">
    <property type="component" value="Chromosome"/>
</dbReference>
<accession>A0A8F6TZX8</accession>